<comment type="caution">
    <text evidence="3">The sequence shown here is derived from an EMBL/GenBank/DDBJ whole genome shotgun (WGS) entry which is preliminary data.</text>
</comment>
<accession>A0A420M7R0</accession>
<feature type="domain" description="Azaphilone pigments biosynthesis cluster protein L N-terminal" evidence="2">
    <location>
        <begin position="1"/>
        <end position="221"/>
    </location>
</feature>
<proteinExistence type="predicted"/>
<evidence type="ECO:0000313" key="3">
    <source>
        <dbReference type="EMBL" id="RKK56449.1"/>
    </source>
</evidence>
<feature type="region of interest" description="Disordered" evidence="1">
    <location>
        <begin position="255"/>
        <end position="277"/>
    </location>
</feature>
<dbReference type="InterPro" id="IPR031348">
    <property type="entry name" value="PigL_N"/>
</dbReference>
<dbReference type="VEuPathDB" id="FungiDB:FOMG_13192"/>
<protein>
    <recommendedName>
        <fullName evidence="2">Azaphilone pigments biosynthesis cluster protein L N-terminal domain-containing protein</fullName>
    </recommendedName>
</protein>
<evidence type="ECO:0000259" key="2">
    <source>
        <dbReference type="Pfam" id="PF17111"/>
    </source>
</evidence>
<organism evidence="3 4">
    <name type="scientific">Fusarium oxysporum</name>
    <name type="common">Fusarium vascular wilt</name>
    <dbReference type="NCBI Taxonomy" id="5507"/>
    <lineage>
        <taxon>Eukaryota</taxon>
        <taxon>Fungi</taxon>
        <taxon>Dikarya</taxon>
        <taxon>Ascomycota</taxon>
        <taxon>Pezizomycotina</taxon>
        <taxon>Sordariomycetes</taxon>
        <taxon>Hypocreomycetidae</taxon>
        <taxon>Hypocreales</taxon>
        <taxon>Nectriaceae</taxon>
        <taxon>Fusarium</taxon>
        <taxon>Fusarium oxysporum species complex</taxon>
    </lineage>
</organism>
<reference evidence="3 4" key="1">
    <citation type="journal article" date="2018" name="Sci. Rep.">
        <title>Characterisation of pathogen-specific regions and novel effector candidates in Fusarium oxysporum f. sp. cepae.</title>
        <authorList>
            <person name="Armitage A.D."/>
            <person name="Taylor A."/>
            <person name="Sobczyk M.K."/>
            <person name="Baxter L."/>
            <person name="Greenfield B.P."/>
            <person name="Bates H.J."/>
            <person name="Wilson F."/>
            <person name="Jackson A.C."/>
            <person name="Ott S."/>
            <person name="Harrison R.J."/>
            <person name="Clarkson J.P."/>
        </authorList>
    </citation>
    <scope>NUCLEOTIDE SEQUENCE [LARGE SCALE GENOMIC DNA]</scope>
    <source>
        <strain evidence="3 4">Fo_A13</strain>
    </source>
</reference>
<name>A0A420M7R0_FUSOX</name>
<evidence type="ECO:0000313" key="4">
    <source>
        <dbReference type="Proteomes" id="UP000285084"/>
    </source>
</evidence>
<sequence>MDPLSITAGVVGVAVPALQCAEQLRKTIQTILDAPSEIESLGDELLTIEQAITSIQEVSDQQWQSLGDSVVSQSKTGMNLCRKSCSKFQAAIAHWTRHGEDGKLAWRDRTAIGLFRQDQIKSTSSQLQNCKGTLTSVVSIANFHNSLQQASANEEMMRMVSMKETEIAKAVSTTEGQLDEVNARLEKLHLALLEEVEEDPDQISAESQVGTEKFALQRSLDLLKTLNENVQTAAKDIRKGQGQVVNTTMSFGDHNEGVQAGISNAPINYSRGKNRDD</sequence>
<dbReference type="VEuPathDB" id="FungiDB:FOMG_13193"/>
<dbReference type="Pfam" id="PF17111">
    <property type="entry name" value="PigL_N"/>
    <property type="match status" value="1"/>
</dbReference>
<dbReference type="VEuPathDB" id="FungiDB:FOZG_04449"/>
<dbReference type="AlphaFoldDB" id="A0A420M7R0"/>
<dbReference type="EMBL" id="MRCX01000946">
    <property type="protein sequence ID" value="RKK56449.1"/>
    <property type="molecule type" value="Genomic_DNA"/>
</dbReference>
<dbReference type="Proteomes" id="UP000285084">
    <property type="component" value="Unassembled WGS sequence"/>
</dbReference>
<evidence type="ECO:0000256" key="1">
    <source>
        <dbReference type="SAM" id="MobiDB-lite"/>
    </source>
</evidence>
<gene>
    <name evidence="3" type="ORF">BFJ69_g17646</name>
</gene>